<feature type="region of interest" description="Disordered" evidence="1">
    <location>
        <begin position="360"/>
        <end position="389"/>
    </location>
</feature>
<feature type="region of interest" description="Disordered" evidence="1">
    <location>
        <begin position="602"/>
        <end position="624"/>
    </location>
</feature>
<keyword evidence="4" id="KW-1185">Reference proteome</keyword>
<proteinExistence type="predicted"/>
<sequence>MEVNEQKRFETSASYLKRPGRLIITNKRLYWSPNGDKQATVNIPHAVSSKLFIGKEKVAQEPKFKISTGGADYTFSLSGWDLIQKIQAELTSAMNKGRSAAPSPAAPRSAAASPAHQRSSAPSPASGSSSPALRNGSQQGTSKSGPSLRKPDLGNKHYLRMQLLLRDKNLSEQHRTLVLKEKCVTEDEFWELRQDLLRDQFIQSNQKKGRSSVIPNIRPVTEEGGETKINITPQLVQEIFDEYPRVRIAYEQNVGENKPLGHKEFWKRYVQSKFNDRNRSNGSSVVSDDLFERCWQETEEDLNQEREHREHGRKRIKISNLRDLSATKEDHIEVELVKDITMRSGQGKILSLIRRSNRHGERILETSSSKTRKSKEKAKQNNQGHQKEDYTQYITMEDLNQEQQENAIRLEIHDQREYFASQKLEKGHDIEMTDSQNSPIVVLNEFKVDFVDWKPNLTVSLISDKYARKATKKCNELIKIKQNYAKEALPNLENFPSPIEKEVHLIHLTGNEYLRHFWTSLNSKDKAEKNKKMVDKLRDTLTRINKIKNMSQDGDEILDASQTSQNTDIQISEFEWSKAIKLAEQMIKPLRDAIEVALARAPSRKENPVAADHFRSSTGGRSSA</sequence>
<feature type="compositionally biased region" description="Polar residues" evidence="1">
    <location>
        <begin position="135"/>
        <end position="145"/>
    </location>
</feature>
<dbReference type="AlphaFoldDB" id="A0A9N8W6J3"/>
<feature type="compositionally biased region" description="Basic and acidic residues" evidence="1">
    <location>
        <begin position="603"/>
        <end position="615"/>
    </location>
</feature>
<comment type="caution">
    <text evidence="3">The sequence shown here is derived from an EMBL/GenBank/DDBJ whole genome shotgun (WGS) entry which is preliminary data.</text>
</comment>
<dbReference type="InterPro" id="IPR027079">
    <property type="entry name" value="Tfb1/GTF2H1"/>
</dbReference>
<gene>
    <name evidence="3" type="ORF">CPELLU_LOCUS1271</name>
</gene>
<dbReference type="Pfam" id="PF03909">
    <property type="entry name" value="BSD"/>
    <property type="match status" value="1"/>
</dbReference>
<dbReference type="InterPro" id="IPR005607">
    <property type="entry name" value="BSD_dom"/>
</dbReference>
<protein>
    <submittedName>
        <fullName evidence="3">1367_t:CDS:1</fullName>
    </submittedName>
</protein>
<dbReference type="GO" id="GO:0006289">
    <property type="term" value="P:nucleotide-excision repair"/>
    <property type="evidence" value="ECO:0007669"/>
    <property type="project" value="InterPro"/>
</dbReference>
<dbReference type="OrthoDB" id="360521at2759"/>
<feature type="compositionally biased region" description="Low complexity" evidence="1">
    <location>
        <begin position="98"/>
        <end position="132"/>
    </location>
</feature>
<evidence type="ECO:0000313" key="4">
    <source>
        <dbReference type="Proteomes" id="UP000789759"/>
    </source>
</evidence>
<name>A0A9N8W6J3_9GLOM</name>
<dbReference type="EMBL" id="CAJVQA010000449">
    <property type="protein sequence ID" value="CAG8475416.1"/>
    <property type="molecule type" value="Genomic_DNA"/>
</dbReference>
<dbReference type="GO" id="GO:0000439">
    <property type="term" value="C:transcription factor TFIIH core complex"/>
    <property type="evidence" value="ECO:0007669"/>
    <property type="project" value="InterPro"/>
</dbReference>
<feature type="domain" description="BSD" evidence="2">
    <location>
        <begin position="228"/>
        <end position="273"/>
    </location>
</feature>
<evidence type="ECO:0000256" key="1">
    <source>
        <dbReference type="SAM" id="MobiDB-lite"/>
    </source>
</evidence>
<evidence type="ECO:0000313" key="3">
    <source>
        <dbReference type="EMBL" id="CAG8475416.1"/>
    </source>
</evidence>
<evidence type="ECO:0000259" key="2">
    <source>
        <dbReference type="Pfam" id="PF03909"/>
    </source>
</evidence>
<dbReference type="GO" id="GO:0006351">
    <property type="term" value="P:DNA-templated transcription"/>
    <property type="evidence" value="ECO:0007669"/>
    <property type="project" value="InterPro"/>
</dbReference>
<dbReference type="PANTHER" id="PTHR12856">
    <property type="entry name" value="TRANSCRIPTION INITIATION FACTOR IIH-RELATED"/>
    <property type="match status" value="1"/>
</dbReference>
<accession>A0A9N8W6J3</accession>
<dbReference type="Proteomes" id="UP000789759">
    <property type="component" value="Unassembled WGS sequence"/>
</dbReference>
<feature type="region of interest" description="Disordered" evidence="1">
    <location>
        <begin position="94"/>
        <end position="153"/>
    </location>
</feature>
<reference evidence="3" key="1">
    <citation type="submission" date="2021-06" db="EMBL/GenBank/DDBJ databases">
        <authorList>
            <person name="Kallberg Y."/>
            <person name="Tangrot J."/>
            <person name="Rosling A."/>
        </authorList>
    </citation>
    <scope>NUCLEOTIDE SEQUENCE</scope>
    <source>
        <strain evidence="3">FL966</strain>
    </source>
</reference>
<organism evidence="3 4">
    <name type="scientific">Cetraspora pellucida</name>
    <dbReference type="NCBI Taxonomy" id="1433469"/>
    <lineage>
        <taxon>Eukaryota</taxon>
        <taxon>Fungi</taxon>
        <taxon>Fungi incertae sedis</taxon>
        <taxon>Mucoromycota</taxon>
        <taxon>Glomeromycotina</taxon>
        <taxon>Glomeromycetes</taxon>
        <taxon>Diversisporales</taxon>
        <taxon>Gigasporaceae</taxon>
        <taxon>Cetraspora</taxon>
    </lineage>
</organism>